<keyword evidence="5" id="KW-0378">Hydrolase</keyword>
<dbReference type="CDD" id="cd04275">
    <property type="entry name" value="ZnMc_pappalysin_like"/>
    <property type="match status" value="1"/>
</dbReference>
<feature type="region of interest" description="Disordered" evidence="9">
    <location>
        <begin position="228"/>
        <end position="248"/>
    </location>
</feature>
<keyword evidence="2 12" id="KW-0645">Protease</keyword>
<evidence type="ECO:0000256" key="1">
    <source>
        <dbReference type="ARBA" id="ARBA00008721"/>
    </source>
</evidence>
<keyword evidence="8" id="KW-1015">Disulfide bond</keyword>
<dbReference type="GO" id="GO:0046872">
    <property type="term" value="F:metal ion binding"/>
    <property type="evidence" value="ECO:0007669"/>
    <property type="project" value="UniProtKB-KW"/>
</dbReference>
<accession>G4U2C1</accession>
<comment type="similarity">
    <text evidence="1">Belongs to the peptidase M43B family.</text>
</comment>
<keyword evidence="7 12" id="KW-0482">Metalloprotease</keyword>
<name>G4U2C1_SERID</name>
<gene>
    <name evidence="12" type="ORF">PIIN_02952</name>
</gene>
<evidence type="ECO:0000313" key="13">
    <source>
        <dbReference type="Proteomes" id="UP000007148"/>
    </source>
</evidence>
<dbReference type="Proteomes" id="UP000007148">
    <property type="component" value="Unassembled WGS sequence"/>
</dbReference>
<evidence type="ECO:0000256" key="7">
    <source>
        <dbReference type="ARBA" id="ARBA00023049"/>
    </source>
</evidence>
<evidence type="ECO:0000259" key="11">
    <source>
        <dbReference type="Pfam" id="PF05572"/>
    </source>
</evidence>
<dbReference type="SUPFAM" id="SSF55486">
    <property type="entry name" value="Metalloproteases ('zincins'), catalytic domain"/>
    <property type="match status" value="1"/>
</dbReference>
<evidence type="ECO:0000313" key="12">
    <source>
        <dbReference type="EMBL" id="CCA77730.1"/>
    </source>
</evidence>
<evidence type="ECO:0000256" key="8">
    <source>
        <dbReference type="ARBA" id="ARBA00023157"/>
    </source>
</evidence>
<dbReference type="Pfam" id="PF05572">
    <property type="entry name" value="Peptidase_M43"/>
    <property type="match status" value="1"/>
</dbReference>
<keyword evidence="3" id="KW-0479">Metal-binding</keyword>
<keyword evidence="6" id="KW-0862">Zinc</keyword>
<evidence type="ECO:0000256" key="3">
    <source>
        <dbReference type="ARBA" id="ARBA00022723"/>
    </source>
</evidence>
<reference evidence="12 13" key="1">
    <citation type="journal article" date="2011" name="PLoS Pathog.">
        <title>Endophytic Life Strategies Decoded by Genome and Transcriptome Analyses of the Mutualistic Root Symbiont Piriformospora indica.</title>
        <authorList>
            <person name="Zuccaro A."/>
            <person name="Lahrmann U."/>
            <person name="Guldener U."/>
            <person name="Langen G."/>
            <person name="Pfiffi S."/>
            <person name="Biedenkopf D."/>
            <person name="Wong P."/>
            <person name="Samans B."/>
            <person name="Grimm C."/>
            <person name="Basiewicz M."/>
            <person name="Murat C."/>
            <person name="Martin F."/>
            <person name="Kogel K.H."/>
        </authorList>
    </citation>
    <scope>NUCLEOTIDE SEQUENCE [LARGE SCALE GENOMIC DNA]</scope>
    <source>
        <strain evidence="12 13">DSM 11827</strain>
    </source>
</reference>
<dbReference type="GO" id="GO:0006508">
    <property type="term" value="P:proteolysis"/>
    <property type="evidence" value="ECO:0007669"/>
    <property type="project" value="UniProtKB-KW"/>
</dbReference>
<dbReference type="Gene3D" id="3.40.390.10">
    <property type="entry name" value="Collagenase (Catalytic Domain)"/>
    <property type="match status" value="1"/>
</dbReference>
<sequence>MRFASALLFIASAASALAAPFANATRATTRGCANTVTPAQAAAIEAQFANDFANAGLVDSDFAGSNQRAGNIQVYWHVIYKTTSVSGGYISDSAIASSISAMNSHYSGSGFSFTLAGTTRTLNANWFNYANYGNSYQTAMKKALHTGGANVLNVYTVGFTDGTLGYATFPWSYSGNPVDDGVVILYSTYPGGSTSGYNQGKTLTHEVGHWLGLYHVFQGGCSGSGDYVSDTPPQSKATSGCPSSQDSCSGGGVDSIHNYMDYSTDPCMNQFTAGQITRATSQSATYRGI</sequence>
<dbReference type="OrthoDB" id="536211at2759"/>
<dbReference type="EMBL" id="CAFZ01001869">
    <property type="protein sequence ID" value="CCA77730.1"/>
    <property type="molecule type" value="Genomic_DNA"/>
</dbReference>
<dbReference type="HOGENOM" id="CLU_048726_1_1_1"/>
<evidence type="ECO:0000256" key="5">
    <source>
        <dbReference type="ARBA" id="ARBA00022801"/>
    </source>
</evidence>
<dbReference type="PANTHER" id="PTHR47466:SF1">
    <property type="entry name" value="METALLOPROTEASE MEP1 (AFU_ORTHOLOGUE AFUA_1G07730)-RELATED"/>
    <property type="match status" value="1"/>
</dbReference>
<feature type="domain" description="Peptidase M43 pregnancy-associated plasma-A" evidence="11">
    <location>
        <begin position="152"/>
        <end position="280"/>
    </location>
</feature>
<evidence type="ECO:0000256" key="4">
    <source>
        <dbReference type="ARBA" id="ARBA00022729"/>
    </source>
</evidence>
<dbReference type="AlphaFoldDB" id="G4U2C1"/>
<dbReference type="MEROPS" id="M43.008"/>
<dbReference type="InterPro" id="IPR008754">
    <property type="entry name" value="Peptidase_M43"/>
</dbReference>
<proteinExistence type="inferred from homology"/>
<feature type="signal peptide" evidence="10">
    <location>
        <begin position="1"/>
        <end position="18"/>
    </location>
</feature>
<evidence type="ECO:0000256" key="9">
    <source>
        <dbReference type="SAM" id="MobiDB-lite"/>
    </source>
</evidence>
<organism evidence="12 13">
    <name type="scientific">Serendipita indica (strain DSM 11827)</name>
    <name type="common">Root endophyte fungus</name>
    <name type="synonym">Piriformospora indica</name>
    <dbReference type="NCBI Taxonomy" id="1109443"/>
    <lineage>
        <taxon>Eukaryota</taxon>
        <taxon>Fungi</taxon>
        <taxon>Dikarya</taxon>
        <taxon>Basidiomycota</taxon>
        <taxon>Agaricomycotina</taxon>
        <taxon>Agaricomycetes</taxon>
        <taxon>Sebacinales</taxon>
        <taxon>Serendipitaceae</taxon>
        <taxon>Serendipita</taxon>
    </lineage>
</organism>
<comment type="caution">
    <text evidence="12">The sequence shown here is derived from an EMBL/GenBank/DDBJ whole genome shotgun (WGS) entry which is preliminary data.</text>
</comment>
<protein>
    <submittedName>
        <fullName evidence="12">Related to metalloprotease MEP1</fullName>
    </submittedName>
</protein>
<feature type="compositionally biased region" description="Polar residues" evidence="9">
    <location>
        <begin position="231"/>
        <end position="248"/>
    </location>
</feature>
<evidence type="ECO:0000256" key="6">
    <source>
        <dbReference type="ARBA" id="ARBA00022833"/>
    </source>
</evidence>
<evidence type="ECO:0000256" key="2">
    <source>
        <dbReference type="ARBA" id="ARBA00022670"/>
    </source>
</evidence>
<keyword evidence="4 10" id="KW-0732">Signal</keyword>
<dbReference type="OMA" id="KWKLANT"/>
<feature type="chain" id="PRO_5003469266" evidence="10">
    <location>
        <begin position="19"/>
        <end position="289"/>
    </location>
</feature>
<dbReference type="InterPro" id="IPR024079">
    <property type="entry name" value="MetalloPept_cat_dom_sf"/>
</dbReference>
<dbReference type="PANTHER" id="PTHR47466">
    <property type="match status" value="1"/>
</dbReference>
<dbReference type="eggNOG" id="ENOG502RYKG">
    <property type="taxonomic scope" value="Eukaryota"/>
</dbReference>
<keyword evidence="13" id="KW-1185">Reference proteome</keyword>
<dbReference type="GO" id="GO:0008237">
    <property type="term" value="F:metallopeptidase activity"/>
    <property type="evidence" value="ECO:0007669"/>
    <property type="project" value="UniProtKB-KW"/>
</dbReference>
<evidence type="ECO:0000256" key="10">
    <source>
        <dbReference type="SAM" id="SignalP"/>
    </source>
</evidence>
<dbReference type="InParanoid" id="G4U2C1"/>
<dbReference type="STRING" id="1109443.G4U2C1"/>